<dbReference type="RefSeq" id="WP_255855298.1">
    <property type="nucleotide sequence ID" value="NZ_CP073347.1"/>
</dbReference>
<protein>
    <submittedName>
        <fullName evidence="2">GNAT family N-acetyltransferase</fullName>
        <ecNumber evidence="2">2.3.1.-</ecNumber>
    </submittedName>
</protein>
<dbReference type="Proteomes" id="UP001058461">
    <property type="component" value="Chromosome"/>
</dbReference>
<dbReference type="PROSITE" id="PS51186">
    <property type="entry name" value="GNAT"/>
    <property type="match status" value="1"/>
</dbReference>
<dbReference type="PANTHER" id="PTHR43451">
    <property type="entry name" value="ACETYLTRANSFERASE (GNAT) FAMILY PROTEIN"/>
    <property type="match status" value="1"/>
</dbReference>
<evidence type="ECO:0000313" key="3">
    <source>
        <dbReference type="Proteomes" id="UP001058461"/>
    </source>
</evidence>
<evidence type="ECO:0000259" key="1">
    <source>
        <dbReference type="PROSITE" id="PS51186"/>
    </source>
</evidence>
<keyword evidence="2" id="KW-0808">Transferase</keyword>
<dbReference type="CDD" id="cd04301">
    <property type="entry name" value="NAT_SF"/>
    <property type="match status" value="1"/>
</dbReference>
<name>A0ABY5HLF4_9GAMM</name>
<dbReference type="Gene3D" id="3.40.630.30">
    <property type="match status" value="1"/>
</dbReference>
<keyword evidence="3" id="KW-1185">Reference proteome</keyword>
<dbReference type="Pfam" id="PF13673">
    <property type="entry name" value="Acetyltransf_10"/>
    <property type="match status" value="1"/>
</dbReference>
<dbReference type="InterPro" id="IPR052564">
    <property type="entry name" value="N-acetyltrans/Recomb-assoc"/>
</dbReference>
<organism evidence="2 3">
    <name type="scientific">Marinobacterium rhizophilum</name>
    <dbReference type="NCBI Taxonomy" id="420402"/>
    <lineage>
        <taxon>Bacteria</taxon>
        <taxon>Pseudomonadati</taxon>
        <taxon>Pseudomonadota</taxon>
        <taxon>Gammaproteobacteria</taxon>
        <taxon>Oceanospirillales</taxon>
        <taxon>Oceanospirillaceae</taxon>
        <taxon>Marinobacterium</taxon>
    </lineage>
</organism>
<feature type="domain" description="N-acetyltransferase" evidence="1">
    <location>
        <begin position="1"/>
        <end position="156"/>
    </location>
</feature>
<dbReference type="SUPFAM" id="SSF55729">
    <property type="entry name" value="Acyl-CoA N-acyltransferases (Nat)"/>
    <property type="match status" value="1"/>
</dbReference>
<dbReference type="InterPro" id="IPR000182">
    <property type="entry name" value="GNAT_dom"/>
</dbReference>
<keyword evidence="2" id="KW-0012">Acyltransferase</keyword>
<evidence type="ECO:0000313" key="2">
    <source>
        <dbReference type="EMBL" id="UTW13133.1"/>
    </source>
</evidence>
<dbReference type="GO" id="GO:0016746">
    <property type="term" value="F:acyltransferase activity"/>
    <property type="evidence" value="ECO:0007669"/>
    <property type="project" value="UniProtKB-KW"/>
</dbReference>
<dbReference type="InterPro" id="IPR016181">
    <property type="entry name" value="Acyl_CoA_acyltransferase"/>
</dbReference>
<sequence>MIIRNYQEADCRAIADLFHAAVHAIDDTQYSAAQREAWAPTPPEYGSWRRRLAETQPWVAEHNGATVGFIELEPHGHIDCLYVHPAFQRRGIAGRLLHHLLGQARDLGITQLSVEASKPARAFFEAHGFRLQSENRVIRRGQVLVNSTLVLMLGAE</sequence>
<dbReference type="PANTHER" id="PTHR43451:SF1">
    <property type="entry name" value="ACETYLTRANSFERASE"/>
    <property type="match status" value="1"/>
</dbReference>
<accession>A0ABY5HLF4</accession>
<proteinExistence type="predicted"/>
<reference evidence="2" key="1">
    <citation type="submission" date="2021-04" db="EMBL/GenBank/DDBJ databases">
        <title>Oceanospirillales bacteria with DddD are important DMSP degraders in coastal seawater.</title>
        <authorList>
            <person name="Liu J."/>
        </authorList>
    </citation>
    <scope>NUCLEOTIDE SEQUENCE</scope>
    <source>
        <strain evidence="2">D13-1</strain>
    </source>
</reference>
<dbReference type="EC" id="2.3.1.-" evidence="2"/>
<gene>
    <name evidence="2" type="ORF">KDW95_05580</name>
</gene>
<dbReference type="EMBL" id="CP073347">
    <property type="protein sequence ID" value="UTW13133.1"/>
    <property type="molecule type" value="Genomic_DNA"/>
</dbReference>